<evidence type="ECO:0000313" key="2">
    <source>
        <dbReference type="EMBL" id="NWJ44947.1"/>
    </source>
</evidence>
<gene>
    <name evidence="2" type="ORF">HXX08_03625</name>
    <name evidence="3" type="ORF">OZ401_000073</name>
</gene>
<evidence type="ECO:0000313" key="3">
    <source>
        <dbReference type="EMBL" id="WJW66828.1"/>
    </source>
</evidence>
<keyword evidence="1" id="KW-1133">Transmembrane helix</keyword>
<sequence length="101" mass="11039">MPVKQTSIIGILYVLLSLSGSLLLVRFIFKLFAVSQNIIYNLSEPLVAPFKAILKPSDLVVGATFESYTLLTFFILLVVGGIIAGIVSYISHKNSDYSVEV</sequence>
<dbReference type="EMBL" id="CP128399">
    <property type="protein sequence ID" value="WJW66828.1"/>
    <property type="molecule type" value="Genomic_DNA"/>
</dbReference>
<feature type="transmembrane region" description="Helical" evidence="1">
    <location>
        <begin position="68"/>
        <end position="90"/>
    </location>
</feature>
<keyword evidence="1" id="KW-0472">Membrane</keyword>
<feature type="transmembrane region" description="Helical" evidence="1">
    <location>
        <begin position="7"/>
        <end position="29"/>
    </location>
</feature>
<evidence type="ECO:0000313" key="4">
    <source>
        <dbReference type="Proteomes" id="UP000521676"/>
    </source>
</evidence>
<evidence type="ECO:0008006" key="6">
    <source>
        <dbReference type="Google" id="ProtNLM"/>
    </source>
</evidence>
<dbReference type="EMBL" id="JACATZ010000001">
    <property type="protein sequence ID" value="NWJ44947.1"/>
    <property type="molecule type" value="Genomic_DNA"/>
</dbReference>
<evidence type="ECO:0000256" key="1">
    <source>
        <dbReference type="SAM" id="Phobius"/>
    </source>
</evidence>
<protein>
    <recommendedName>
        <fullName evidence="6">YggT family protein</fullName>
    </recommendedName>
</protein>
<dbReference type="Proteomes" id="UP001431572">
    <property type="component" value="Chromosome 1"/>
</dbReference>
<dbReference type="Proteomes" id="UP000521676">
    <property type="component" value="Unassembled WGS sequence"/>
</dbReference>
<dbReference type="RefSeq" id="WP_341468721.1">
    <property type="nucleotide sequence ID" value="NZ_CP128399.1"/>
</dbReference>
<proteinExistence type="predicted"/>
<keyword evidence="5" id="KW-1185">Reference proteome</keyword>
<reference evidence="3" key="2">
    <citation type="journal article" date="2024" name="Nature">
        <title>Anoxygenic phototroph of the Chloroflexota uses a type I reaction centre.</title>
        <authorList>
            <person name="Tsuji J.M."/>
            <person name="Shaw N.A."/>
            <person name="Nagashima S."/>
            <person name="Venkiteswaran J.J."/>
            <person name="Schiff S.L."/>
            <person name="Watanabe T."/>
            <person name="Fukui M."/>
            <person name="Hanada S."/>
            <person name="Tank M."/>
            <person name="Neufeld J.D."/>
        </authorList>
    </citation>
    <scope>NUCLEOTIDE SEQUENCE</scope>
    <source>
        <strain evidence="3">L227-S17</strain>
    </source>
</reference>
<organism evidence="2 4">
    <name type="scientific">Candidatus Chlorohelix allophototropha</name>
    <dbReference type="NCBI Taxonomy" id="3003348"/>
    <lineage>
        <taxon>Bacteria</taxon>
        <taxon>Bacillati</taxon>
        <taxon>Chloroflexota</taxon>
        <taxon>Chloroflexia</taxon>
        <taxon>Candidatus Chloroheliales</taxon>
        <taxon>Candidatus Chloroheliaceae</taxon>
        <taxon>Candidatus Chlorohelix</taxon>
    </lineage>
</organism>
<accession>A0A8T7LVN9</accession>
<evidence type="ECO:0000313" key="5">
    <source>
        <dbReference type="Proteomes" id="UP001431572"/>
    </source>
</evidence>
<dbReference type="AlphaFoldDB" id="A0A8T7LVN9"/>
<reference evidence="2 4" key="1">
    <citation type="submission" date="2020-06" db="EMBL/GenBank/DDBJ databases">
        <title>Anoxygenic phototrophic Chloroflexota member uses a Type I reaction center.</title>
        <authorList>
            <person name="Tsuji J.M."/>
            <person name="Shaw N.A."/>
            <person name="Nagashima S."/>
            <person name="Venkiteswaran J."/>
            <person name="Schiff S.L."/>
            <person name="Hanada S."/>
            <person name="Tank M."/>
            <person name="Neufeld J.D."/>
        </authorList>
    </citation>
    <scope>NUCLEOTIDE SEQUENCE [LARGE SCALE GENOMIC DNA]</scope>
    <source>
        <strain evidence="2">L227-S17</strain>
    </source>
</reference>
<name>A0A8T7LVN9_9CHLR</name>
<keyword evidence="1" id="KW-0812">Transmembrane</keyword>